<dbReference type="SMART" id="SM00448">
    <property type="entry name" value="REC"/>
    <property type="match status" value="1"/>
</dbReference>
<dbReference type="Gene3D" id="3.40.50.2300">
    <property type="match status" value="1"/>
</dbReference>
<evidence type="ECO:0000256" key="3">
    <source>
        <dbReference type="ARBA" id="ARBA00022553"/>
    </source>
</evidence>
<dbReference type="InterPro" id="IPR003661">
    <property type="entry name" value="HisK_dim/P_dom"/>
</dbReference>
<evidence type="ECO:0000313" key="11">
    <source>
        <dbReference type="EMBL" id="PDW00526.1"/>
    </source>
</evidence>
<dbReference type="SUPFAM" id="SSF47384">
    <property type="entry name" value="Homodimeric domain of signal transducing histidine kinase"/>
    <property type="match status" value="1"/>
</dbReference>
<evidence type="ECO:0000256" key="2">
    <source>
        <dbReference type="ARBA" id="ARBA00012438"/>
    </source>
</evidence>
<gene>
    <name evidence="11" type="ORF">CJ255_20615</name>
</gene>
<dbReference type="CDD" id="cd00082">
    <property type="entry name" value="HisKA"/>
    <property type="match status" value="1"/>
</dbReference>
<keyword evidence="7" id="KW-0812">Transmembrane</keyword>
<dbReference type="AlphaFoldDB" id="A0A2A6RDJ5"/>
<keyword evidence="4" id="KW-0418">Kinase</keyword>
<organism evidence="11 12">
    <name type="scientific">Candidatus Viridilinea mediisalina</name>
    <dbReference type="NCBI Taxonomy" id="2024553"/>
    <lineage>
        <taxon>Bacteria</taxon>
        <taxon>Bacillati</taxon>
        <taxon>Chloroflexota</taxon>
        <taxon>Chloroflexia</taxon>
        <taxon>Chloroflexales</taxon>
        <taxon>Chloroflexineae</taxon>
        <taxon>Oscillochloridaceae</taxon>
        <taxon>Candidatus Viridilinea</taxon>
    </lineage>
</organism>
<dbReference type="Pfam" id="PF02518">
    <property type="entry name" value="HATPase_c"/>
    <property type="match status" value="1"/>
</dbReference>
<feature type="domain" description="Response regulatory" evidence="9">
    <location>
        <begin position="593"/>
        <end position="710"/>
    </location>
</feature>
<evidence type="ECO:0000256" key="5">
    <source>
        <dbReference type="ARBA" id="ARBA00023012"/>
    </source>
</evidence>
<dbReference type="Proteomes" id="UP000220527">
    <property type="component" value="Unassembled WGS sequence"/>
</dbReference>
<dbReference type="InterPro" id="IPR011006">
    <property type="entry name" value="CheY-like_superfamily"/>
</dbReference>
<protein>
    <recommendedName>
        <fullName evidence="2">histidine kinase</fullName>
        <ecNumber evidence="2">2.7.13.3</ecNumber>
    </recommendedName>
</protein>
<dbReference type="NCBIfam" id="TIGR00229">
    <property type="entry name" value="sensory_box"/>
    <property type="match status" value="1"/>
</dbReference>
<dbReference type="PANTHER" id="PTHR43065">
    <property type="entry name" value="SENSOR HISTIDINE KINASE"/>
    <property type="match status" value="1"/>
</dbReference>
<dbReference type="InterPro" id="IPR036890">
    <property type="entry name" value="HATPase_C_sf"/>
</dbReference>
<keyword evidence="3 6" id="KW-0597">Phosphoprotein</keyword>
<dbReference type="Gene3D" id="3.30.565.10">
    <property type="entry name" value="Histidine kinase-like ATPase, C-terminal domain"/>
    <property type="match status" value="1"/>
</dbReference>
<evidence type="ECO:0000259" key="9">
    <source>
        <dbReference type="PROSITE" id="PS50110"/>
    </source>
</evidence>
<dbReference type="PANTHER" id="PTHR43065:SF42">
    <property type="entry name" value="TWO-COMPONENT SENSOR PPRA"/>
    <property type="match status" value="1"/>
</dbReference>
<keyword evidence="4" id="KW-0808">Transferase</keyword>
<keyword evidence="7" id="KW-0472">Membrane</keyword>
<dbReference type="PROSITE" id="PS50109">
    <property type="entry name" value="HIS_KIN"/>
    <property type="match status" value="1"/>
</dbReference>
<dbReference type="InterPro" id="IPR001789">
    <property type="entry name" value="Sig_transdc_resp-reg_receiver"/>
</dbReference>
<name>A0A2A6RDJ5_9CHLR</name>
<reference evidence="12" key="1">
    <citation type="submission" date="2017-08" db="EMBL/GenBank/DDBJ databases">
        <authorList>
            <person name="Grouzdev D.S."/>
            <person name="Gaisin V.A."/>
            <person name="Rysina M.S."/>
            <person name="Gorlenko V.M."/>
        </authorList>
    </citation>
    <scope>NUCLEOTIDE SEQUENCE [LARGE SCALE GENOMIC DNA]</scope>
    <source>
        <strain evidence="12">Kir15-3F</strain>
    </source>
</reference>
<evidence type="ECO:0000256" key="7">
    <source>
        <dbReference type="SAM" id="Phobius"/>
    </source>
</evidence>
<dbReference type="SMART" id="SM00091">
    <property type="entry name" value="PAS"/>
    <property type="match status" value="1"/>
</dbReference>
<dbReference type="SMART" id="SM00387">
    <property type="entry name" value="HATPase_c"/>
    <property type="match status" value="1"/>
</dbReference>
<dbReference type="SUPFAM" id="SSF55785">
    <property type="entry name" value="PYP-like sensor domain (PAS domain)"/>
    <property type="match status" value="1"/>
</dbReference>
<dbReference type="InterPro" id="IPR003594">
    <property type="entry name" value="HATPase_dom"/>
</dbReference>
<evidence type="ECO:0000259" key="8">
    <source>
        <dbReference type="PROSITE" id="PS50109"/>
    </source>
</evidence>
<keyword evidence="12" id="KW-1185">Reference proteome</keyword>
<dbReference type="EC" id="2.7.13.3" evidence="2"/>
<dbReference type="Gene3D" id="1.10.287.130">
    <property type="match status" value="1"/>
</dbReference>
<comment type="catalytic activity">
    <reaction evidence="1">
        <text>ATP + protein L-histidine = ADP + protein N-phospho-L-histidine.</text>
        <dbReference type="EC" id="2.7.13.3"/>
    </reaction>
</comment>
<dbReference type="Gene3D" id="3.30.450.20">
    <property type="entry name" value="PAS domain"/>
    <property type="match status" value="1"/>
</dbReference>
<dbReference type="SMART" id="SM00388">
    <property type="entry name" value="HisKA"/>
    <property type="match status" value="1"/>
</dbReference>
<dbReference type="InterPro" id="IPR036097">
    <property type="entry name" value="HisK_dim/P_sf"/>
</dbReference>
<dbReference type="InterPro" id="IPR000014">
    <property type="entry name" value="PAS"/>
</dbReference>
<dbReference type="SUPFAM" id="SSF55874">
    <property type="entry name" value="ATPase domain of HSP90 chaperone/DNA topoisomerase II/histidine kinase"/>
    <property type="match status" value="1"/>
</dbReference>
<proteinExistence type="predicted"/>
<dbReference type="CDD" id="cd00130">
    <property type="entry name" value="PAS"/>
    <property type="match status" value="1"/>
</dbReference>
<dbReference type="InterPro" id="IPR004358">
    <property type="entry name" value="Sig_transdc_His_kin-like_C"/>
</dbReference>
<dbReference type="EMBL" id="NQWI01000181">
    <property type="protein sequence ID" value="PDW00526.1"/>
    <property type="molecule type" value="Genomic_DNA"/>
</dbReference>
<feature type="modified residue" description="4-aspartylphosphate" evidence="6">
    <location>
        <position position="645"/>
    </location>
</feature>
<dbReference type="InterPro" id="IPR035965">
    <property type="entry name" value="PAS-like_dom_sf"/>
</dbReference>
<evidence type="ECO:0000256" key="4">
    <source>
        <dbReference type="ARBA" id="ARBA00022777"/>
    </source>
</evidence>
<feature type="transmembrane region" description="Helical" evidence="7">
    <location>
        <begin position="183"/>
        <end position="200"/>
    </location>
</feature>
<evidence type="ECO:0000259" key="10">
    <source>
        <dbReference type="PROSITE" id="PS50112"/>
    </source>
</evidence>
<dbReference type="PRINTS" id="PR00344">
    <property type="entry name" value="BCTRLSENSOR"/>
</dbReference>
<feature type="domain" description="PAS" evidence="10">
    <location>
        <begin position="216"/>
        <end position="269"/>
    </location>
</feature>
<dbReference type="OrthoDB" id="9784397at2"/>
<dbReference type="InterPro" id="IPR005467">
    <property type="entry name" value="His_kinase_dom"/>
</dbReference>
<accession>A0A2A6RDJ5</accession>
<evidence type="ECO:0000313" key="12">
    <source>
        <dbReference type="Proteomes" id="UP000220527"/>
    </source>
</evidence>
<dbReference type="PROSITE" id="PS50112">
    <property type="entry name" value="PAS"/>
    <property type="match status" value="1"/>
</dbReference>
<feature type="domain" description="Histidine kinase" evidence="8">
    <location>
        <begin position="349"/>
        <end position="572"/>
    </location>
</feature>
<dbReference type="SUPFAM" id="SSF52172">
    <property type="entry name" value="CheY-like"/>
    <property type="match status" value="1"/>
</dbReference>
<dbReference type="GO" id="GO:0000155">
    <property type="term" value="F:phosphorelay sensor kinase activity"/>
    <property type="evidence" value="ECO:0007669"/>
    <property type="project" value="InterPro"/>
</dbReference>
<comment type="caution">
    <text evidence="11">The sequence shown here is derived from an EMBL/GenBank/DDBJ whole genome shotgun (WGS) entry which is preliminary data.</text>
</comment>
<dbReference type="PROSITE" id="PS50110">
    <property type="entry name" value="RESPONSE_REGULATORY"/>
    <property type="match status" value="1"/>
</dbReference>
<dbReference type="Pfam" id="PF00072">
    <property type="entry name" value="Response_reg"/>
    <property type="match status" value="1"/>
</dbReference>
<evidence type="ECO:0000256" key="6">
    <source>
        <dbReference type="PROSITE-ProRule" id="PRU00169"/>
    </source>
</evidence>
<dbReference type="RefSeq" id="WP_097645961.1">
    <property type="nucleotide sequence ID" value="NZ_NQWI01000181.1"/>
</dbReference>
<dbReference type="Pfam" id="PF13426">
    <property type="entry name" value="PAS_9"/>
    <property type="match status" value="1"/>
</dbReference>
<sequence length="712" mass="78272">MIRSLTTRSLWRSGWWRTLLLVLLAVLSLALLHWSHCQWRQTMQVYVIALDNLSQARRHVNLAYLVAGRAAGGDSTFAFQDAQAHLDRALLALDDWQQGESMLIRVDGAPPPGAELAQAVRSYQEQVAEFQLLLHPNLATAATPLVAQRSAFAELERQAGRLEGQLYERLNYVLLAQERRHTALLLVWGLALALIGFMLYRGEQLRQRAAQQLQQSEARLDAVLQSAMDAIIVIDSERRIVLFNAAAEQMFGCTQIAIIGKPIDLLLPKHGDRVLAMAHEQQPLVEVDLLVAQRTDGSEFPIEASAAQLVLQEQSLVTLILRDVSARKRLEAQYLQAQKLETVGRLAGGVAHDFNNLLTVIGGYAELVRSDLATSDPLTTDIAQIQAASDRASRLTRQLLAFARKQVIAPVVTNLNQLIEELEPLLRRLLGSDLKLMINLDPALGQVKVDPGQIEQVIVNLAVNARDAMPEGGQLSLRTTQTILEEPLIHGAFDLAAGEYIVLQVSDTGLGIPKDLQTKVFEPFFTTKKPDKGTGLGLATCYGIVRQHGGAITLYSEVGLGTTIVIYLPRTYGEVVKALQPTSMPALPRGNETILLVEDDEHVRALSIRILVQQGYHVLEAHNGAEALQVLKAWHPRPVALLVTDIVMPELGGLALAEQVRGIAPTVKLLVVSGYADHPLLNEGFDPTKGHFLQKPFSPASLARKVRMVLDE</sequence>
<dbReference type="Pfam" id="PF00512">
    <property type="entry name" value="HisKA"/>
    <property type="match status" value="1"/>
</dbReference>
<keyword evidence="7" id="KW-1133">Transmembrane helix</keyword>
<keyword evidence="5" id="KW-0902">Two-component regulatory system</keyword>
<evidence type="ECO:0000256" key="1">
    <source>
        <dbReference type="ARBA" id="ARBA00000085"/>
    </source>
</evidence>